<feature type="domain" description="DUF8135" evidence="1">
    <location>
        <begin position="2"/>
        <end position="25"/>
    </location>
</feature>
<sequence>MATDILEMPALETFRVADCPVVLEDERLERGY</sequence>
<dbReference type="Pfam" id="PF26456">
    <property type="entry name" value="DUF8135"/>
    <property type="match status" value="1"/>
</dbReference>
<proteinExistence type="predicted"/>
<evidence type="ECO:0000259" key="1">
    <source>
        <dbReference type="Pfam" id="PF26456"/>
    </source>
</evidence>
<comment type="caution">
    <text evidence="2">The sequence shown here is derived from an EMBL/GenBank/DDBJ whole genome shotgun (WGS) entry which is preliminary data.</text>
</comment>
<evidence type="ECO:0000313" key="3">
    <source>
        <dbReference type="Proteomes" id="UP000011599"/>
    </source>
</evidence>
<gene>
    <name evidence="2" type="ORF">C496_02207</name>
</gene>
<keyword evidence="3" id="KW-1185">Reference proteome</keyword>
<name>L9W8P1_9EURY</name>
<dbReference type="EMBL" id="AOHW01000006">
    <property type="protein sequence ID" value="ELY45717.1"/>
    <property type="molecule type" value="Genomic_DNA"/>
</dbReference>
<reference evidence="2 3" key="1">
    <citation type="journal article" date="2014" name="PLoS Genet.">
        <title>Phylogenetically driven sequencing of extremely halophilic archaea reveals strategies for static and dynamic osmo-response.</title>
        <authorList>
            <person name="Becker E.A."/>
            <person name="Seitzer P.M."/>
            <person name="Tritt A."/>
            <person name="Larsen D."/>
            <person name="Krusor M."/>
            <person name="Yao A.I."/>
            <person name="Wu D."/>
            <person name="Madern D."/>
            <person name="Eisen J.A."/>
            <person name="Darling A.E."/>
            <person name="Facciotti M.T."/>
        </authorList>
    </citation>
    <scope>NUCLEOTIDE SEQUENCE [LARGE SCALE GENOMIC DNA]</scope>
    <source>
        <strain evidence="2 3">GA33</strain>
    </source>
</reference>
<dbReference type="InterPro" id="IPR058448">
    <property type="entry name" value="DUF8135"/>
</dbReference>
<dbReference type="Proteomes" id="UP000011599">
    <property type="component" value="Unassembled WGS sequence"/>
</dbReference>
<organism evidence="2 3">
    <name type="scientific">Natronorubrum tibetense GA33</name>
    <dbReference type="NCBI Taxonomy" id="1114856"/>
    <lineage>
        <taxon>Archaea</taxon>
        <taxon>Methanobacteriati</taxon>
        <taxon>Methanobacteriota</taxon>
        <taxon>Stenosarchaea group</taxon>
        <taxon>Halobacteria</taxon>
        <taxon>Halobacteriales</taxon>
        <taxon>Natrialbaceae</taxon>
        <taxon>Natronorubrum</taxon>
    </lineage>
</organism>
<accession>L9W8P1</accession>
<protein>
    <recommendedName>
        <fullName evidence="1">DUF8135 domain-containing protein</fullName>
    </recommendedName>
</protein>
<dbReference type="AlphaFoldDB" id="L9W8P1"/>
<evidence type="ECO:0000313" key="2">
    <source>
        <dbReference type="EMBL" id="ELY45717.1"/>
    </source>
</evidence>